<evidence type="ECO:0000313" key="2">
    <source>
        <dbReference type="Proteomes" id="UP000003250"/>
    </source>
</evidence>
<evidence type="ECO:0000313" key="1">
    <source>
        <dbReference type="EMBL" id="EHK53637.1"/>
    </source>
</evidence>
<protein>
    <submittedName>
        <fullName evidence="1">Uncharacterized protein</fullName>
    </submittedName>
</protein>
<organism evidence="1 2">
    <name type="scientific">Mesorhizobium alhagi CCNWXJ12-2</name>
    <dbReference type="NCBI Taxonomy" id="1107882"/>
    <lineage>
        <taxon>Bacteria</taxon>
        <taxon>Pseudomonadati</taxon>
        <taxon>Pseudomonadota</taxon>
        <taxon>Alphaproteobacteria</taxon>
        <taxon>Hyphomicrobiales</taxon>
        <taxon>Phyllobacteriaceae</taxon>
        <taxon>Allomesorhizobium</taxon>
    </lineage>
</organism>
<dbReference type="AlphaFoldDB" id="H0I091"/>
<dbReference type="Proteomes" id="UP000003250">
    <property type="component" value="Unassembled WGS sequence"/>
</dbReference>
<accession>H0I091</accession>
<keyword evidence="2" id="KW-1185">Reference proteome</keyword>
<name>H0I091_9HYPH</name>
<sequence>MRRSVGEFASQLLSGAVEIVDLSAVLGPLIPTVRLATTVVSLKPSGLFSRAPVCLSNSVLLALVSCLLFRGHVGEMAIRADRTADFGRIFITIGLPLLRVVIRVVNPVSRKGFANELAHCIPGGGAFFFPFELL</sequence>
<gene>
    <name evidence="1" type="ORF">MAXJ12_29390</name>
</gene>
<dbReference type="EMBL" id="AHAM01000262">
    <property type="protein sequence ID" value="EHK53637.1"/>
    <property type="molecule type" value="Genomic_DNA"/>
</dbReference>
<proteinExistence type="predicted"/>
<reference evidence="1 2" key="1">
    <citation type="journal article" date="2012" name="J. Bacteriol.">
        <title>Draft Genome Sequence of Mesorhizobium alhagi CCNWXJ12-2T, a Novel Salt-Resistant Species Isolated from the Desert of Northwestern China.</title>
        <authorList>
            <person name="Zhou M."/>
            <person name="Chen W."/>
            <person name="Chen H."/>
            <person name="Wei G."/>
        </authorList>
    </citation>
    <scope>NUCLEOTIDE SEQUENCE [LARGE SCALE GENOMIC DNA]</scope>
    <source>
        <strain evidence="1 2">CCNWXJ12-2</strain>
    </source>
</reference>